<reference evidence="2" key="1">
    <citation type="submission" date="2020-11" db="EMBL/GenBank/DDBJ databases">
        <authorList>
            <person name="Tran Van P."/>
        </authorList>
    </citation>
    <scope>NUCLEOTIDE SEQUENCE</scope>
</reference>
<feature type="compositionally biased region" description="Basic and acidic residues" evidence="1">
    <location>
        <begin position="92"/>
        <end position="102"/>
    </location>
</feature>
<gene>
    <name evidence="2" type="ORF">TTEB3V08_LOCUS3924</name>
</gene>
<proteinExistence type="predicted"/>
<dbReference type="AlphaFoldDB" id="A0A7R9FM09"/>
<organism evidence="2">
    <name type="scientific">Timema tahoe</name>
    <dbReference type="NCBI Taxonomy" id="61484"/>
    <lineage>
        <taxon>Eukaryota</taxon>
        <taxon>Metazoa</taxon>
        <taxon>Ecdysozoa</taxon>
        <taxon>Arthropoda</taxon>
        <taxon>Hexapoda</taxon>
        <taxon>Insecta</taxon>
        <taxon>Pterygota</taxon>
        <taxon>Neoptera</taxon>
        <taxon>Polyneoptera</taxon>
        <taxon>Phasmatodea</taxon>
        <taxon>Timematodea</taxon>
        <taxon>Timematoidea</taxon>
        <taxon>Timematidae</taxon>
        <taxon>Timema</taxon>
    </lineage>
</organism>
<evidence type="ECO:0000313" key="2">
    <source>
        <dbReference type="EMBL" id="CAD7455874.1"/>
    </source>
</evidence>
<feature type="region of interest" description="Disordered" evidence="1">
    <location>
        <begin position="38"/>
        <end position="108"/>
    </location>
</feature>
<evidence type="ECO:0000256" key="1">
    <source>
        <dbReference type="SAM" id="MobiDB-lite"/>
    </source>
</evidence>
<name>A0A7R9FM09_9NEOP</name>
<feature type="compositionally biased region" description="Basic and acidic residues" evidence="1">
    <location>
        <begin position="38"/>
        <end position="55"/>
    </location>
</feature>
<sequence length="108" mass="12687">MLHGARTWAKQSHSITYESTGFTLLELLKDIRPKRRLEELFEFPQRREKDNKTKEATSSYEENEEVPLEPTRKSLRLQKRTLEDSAPPPSPLEDRPQKELRKPSGRTV</sequence>
<dbReference type="EMBL" id="OE001056">
    <property type="protein sequence ID" value="CAD7455874.1"/>
    <property type="molecule type" value="Genomic_DNA"/>
</dbReference>
<accession>A0A7R9FM09</accession>
<protein>
    <submittedName>
        <fullName evidence="2">Uncharacterized protein</fullName>
    </submittedName>
</protein>